<evidence type="ECO:0000313" key="2">
    <source>
        <dbReference type="Proteomes" id="UP001595851"/>
    </source>
</evidence>
<organism evidence="1 2">
    <name type="scientific">Nonomuraea purpurea</name>
    <dbReference type="NCBI Taxonomy" id="1849276"/>
    <lineage>
        <taxon>Bacteria</taxon>
        <taxon>Bacillati</taxon>
        <taxon>Actinomycetota</taxon>
        <taxon>Actinomycetes</taxon>
        <taxon>Streptosporangiales</taxon>
        <taxon>Streptosporangiaceae</taxon>
        <taxon>Nonomuraea</taxon>
    </lineage>
</organism>
<proteinExistence type="predicted"/>
<evidence type="ECO:0008006" key="3">
    <source>
        <dbReference type="Google" id="ProtNLM"/>
    </source>
</evidence>
<dbReference type="RefSeq" id="WP_379526733.1">
    <property type="nucleotide sequence ID" value="NZ_JBHSBI010000002.1"/>
</dbReference>
<gene>
    <name evidence="1" type="ORF">ACFOY2_05130</name>
</gene>
<protein>
    <recommendedName>
        <fullName evidence="3">DUF222 domain-containing protein</fullName>
    </recommendedName>
</protein>
<keyword evidence="2" id="KW-1185">Reference proteome</keyword>
<comment type="caution">
    <text evidence="1">The sequence shown here is derived from an EMBL/GenBank/DDBJ whole genome shotgun (WGS) entry which is preliminary data.</text>
</comment>
<sequence length="85" mass="9317">MSDIPPDALREAEEAYACAYQAGVAHREIARIVVEAAAPWIAAQALIRERRRAVRLVRRVLVPRGCEPTKGAADLIDAIKGDLRV</sequence>
<evidence type="ECO:0000313" key="1">
    <source>
        <dbReference type="EMBL" id="MFC4006593.1"/>
    </source>
</evidence>
<dbReference type="Proteomes" id="UP001595851">
    <property type="component" value="Unassembled WGS sequence"/>
</dbReference>
<name>A0ABV8G204_9ACTN</name>
<reference evidence="2" key="1">
    <citation type="journal article" date="2019" name="Int. J. Syst. Evol. Microbiol.">
        <title>The Global Catalogue of Microorganisms (GCM) 10K type strain sequencing project: providing services to taxonomists for standard genome sequencing and annotation.</title>
        <authorList>
            <consortium name="The Broad Institute Genomics Platform"/>
            <consortium name="The Broad Institute Genome Sequencing Center for Infectious Disease"/>
            <person name="Wu L."/>
            <person name="Ma J."/>
        </authorList>
    </citation>
    <scope>NUCLEOTIDE SEQUENCE [LARGE SCALE GENOMIC DNA]</scope>
    <source>
        <strain evidence="2">TBRC 1276</strain>
    </source>
</reference>
<dbReference type="EMBL" id="JBHSBI010000002">
    <property type="protein sequence ID" value="MFC4006593.1"/>
    <property type="molecule type" value="Genomic_DNA"/>
</dbReference>
<accession>A0ABV8G204</accession>